<evidence type="ECO:0000259" key="12">
    <source>
        <dbReference type="Pfam" id="PF02879"/>
    </source>
</evidence>
<dbReference type="InterPro" id="IPR036900">
    <property type="entry name" value="A-D-PHexomutase_C_sf"/>
</dbReference>
<accession>A0A2W4QZN0</accession>
<dbReference type="GO" id="GO:0005975">
    <property type="term" value="P:carbohydrate metabolic process"/>
    <property type="evidence" value="ECO:0007669"/>
    <property type="project" value="InterPro"/>
</dbReference>
<evidence type="ECO:0000256" key="7">
    <source>
        <dbReference type="ARBA" id="ARBA00022723"/>
    </source>
</evidence>
<dbReference type="Pfam" id="PF02879">
    <property type="entry name" value="PGM_PMM_II"/>
    <property type="match status" value="1"/>
</dbReference>
<proteinExistence type="inferred from homology"/>
<dbReference type="EC" id="5.4.2.8" evidence="5"/>
<evidence type="ECO:0000256" key="5">
    <source>
        <dbReference type="ARBA" id="ARBA00012730"/>
    </source>
</evidence>
<dbReference type="EMBL" id="QJPH01000354">
    <property type="protein sequence ID" value="PZN76713.1"/>
    <property type="molecule type" value="Genomic_DNA"/>
</dbReference>
<dbReference type="CDD" id="cd03089">
    <property type="entry name" value="PMM_PGM"/>
    <property type="match status" value="1"/>
</dbReference>
<dbReference type="SUPFAM" id="SSF53738">
    <property type="entry name" value="Phosphoglucomutase, first 3 domains"/>
    <property type="match status" value="3"/>
</dbReference>
<dbReference type="InterPro" id="IPR005844">
    <property type="entry name" value="A-D-PHexomutase_a/b/a-I"/>
</dbReference>
<feature type="domain" description="Alpha-D-phosphohexomutase alpha/beta/alpha" evidence="13">
    <location>
        <begin position="352"/>
        <end position="460"/>
    </location>
</feature>
<keyword evidence="7" id="KW-0479">Metal-binding</keyword>
<evidence type="ECO:0000313" key="14">
    <source>
        <dbReference type="EMBL" id="PZN76713.1"/>
    </source>
</evidence>
<evidence type="ECO:0000313" key="15">
    <source>
        <dbReference type="Proteomes" id="UP000249396"/>
    </source>
</evidence>
<protein>
    <recommendedName>
        <fullName evidence="5">phosphomannomutase</fullName>
        <ecNumber evidence="5">5.4.2.8</ecNumber>
    </recommendedName>
</protein>
<gene>
    <name evidence="14" type="ORF">DM484_16045</name>
</gene>
<evidence type="ECO:0000256" key="8">
    <source>
        <dbReference type="ARBA" id="ARBA00022842"/>
    </source>
</evidence>
<reference evidence="14 15" key="1">
    <citation type="journal article" date="2018" name="Aquat. Microb. Ecol.">
        <title>Gammaproteobacterial methanotrophs dominate.</title>
        <authorList>
            <person name="Rissanen A.J."/>
            <person name="Saarenheimo J."/>
            <person name="Tiirola M."/>
            <person name="Peura S."/>
            <person name="Aalto S.L."/>
            <person name="Karvinen A."/>
            <person name="Nykanen H."/>
        </authorList>
    </citation>
    <scope>NUCLEOTIDE SEQUENCE [LARGE SCALE GENOMIC DNA]</scope>
    <source>
        <strain evidence="14">AMbin10</strain>
    </source>
</reference>
<evidence type="ECO:0000256" key="6">
    <source>
        <dbReference type="ARBA" id="ARBA00022553"/>
    </source>
</evidence>
<comment type="similarity">
    <text evidence="4">Belongs to the phosphohexose mutase family.</text>
</comment>
<dbReference type="Gene3D" id="3.30.310.50">
    <property type="entry name" value="Alpha-D-phosphohexomutase, C-terminal domain"/>
    <property type="match status" value="1"/>
</dbReference>
<dbReference type="InterPro" id="IPR005841">
    <property type="entry name" value="Alpha-D-phosphohexomutase_SF"/>
</dbReference>
<keyword evidence="6" id="KW-0597">Phosphoprotein</keyword>
<comment type="pathway">
    <text evidence="3">Nucleotide-sugar biosynthesis; GDP-alpha-D-mannose biosynthesis; alpha-D-mannose 1-phosphate from D-fructose 6-phosphate: step 2/2.</text>
</comment>
<evidence type="ECO:0000259" key="11">
    <source>
        <dbReference type="Pfam" id="PF02878"/>
    </source>
</evidence>
<dbReference type="PRINTS" id="PR00509">
    <property type="entry name" value="PGMPMM"/>
</dbReference>
<dbReference type="Proteomes" id="UP000249396">
    <property type="component" value="Unassembled WGS sequence"/>
</dbReference>
<evidence type="ECO:0000256" key="2">
    <source>
        <dbReference type="ARBA" id="ARBA00001946"/>
    </source>
</evidence>
<dbReference type="InterPro" id="IPR016055">
    <property type="entry name" value="A-D-PHexomutase_a/b/a-I/II/III"/>
</dbReference>
<feature type="compositionally biased region" description="Basic and acidic residues" evidence="10">
    <location>
        <begin position="59"/>
        <end position="69"/>
    </location>
</feature>
<keyword evidence="9" id="KW-0413">Isomerase</keyword>
<comment type="catalytic activity">
    <reaction evidence="1">
        <text>alpha-D-mannose 1-phosphate = D-mannose 6-phosphate</text>
        <dbReference type="Rhea" id="RHEA:11140"/>
        <dbReference type="ChEBI" id="CHEBI:58409"/>
        <dbReference type="ChEBI" id="CHEBI:58735"/>
        <dbReference type="EC" id="5.4.2.8"/>
    </reaction>
</comment>
<evidence type="ECO:0000256" key="9">
    <source>
        <dbReference type="ARBA" id="ARBA00023235"/>
    </source>
</evidence>
<dbReference type="PANTHER" id="PTHR43771">
    <property type="entry name" value="PHOSPHOMANNOMUTASE"/>
    <property type="match status" value="1"/>
</dbReference>
<dbReference type="GO" id="GO:0004615">
    <property type="term" value="F:phosphomannomutase activity"/>
    <property type="evidence" value="ECO:0007669"/>
    <property type="project" value="UniProtKB-EC"/>
</dbReference>
<dbReference type="SUPFAM" id="SSF55957">
    <property type="entry name" value="Phosphoglucomutase, C-terminal domain"/>
    <property type="match status" value="1"/>
</dbReference>
<dbReference type="GO" id="GO:0046872">
    <property type="term" value="F:metal ion binding"/>
    <property type="evidence" value="ECO:0007669"/>
    <property type="project" value="UniProtKB-KW"/>
</dbReference>
<comment type="caution">
    <text evidence="14">The sequence shown here is derived from an EMBL/GenBank/DDBJ whole genome shotgun (WGS) entry which is preliminary data.</text>
</comment>
<dbReference type="Pfam" id="PF02880">
    <property type="entry name" value="PGM_PMM_III"/>
    <property type="match status" value="1"/>
</dbReference>
<dbReference type="PANTHER" id="PTHR43771:SF2">
    <property type="entry name" value="PHOSPHOMANNOMUTASE_PHOSPHOGLUCOMUTASE"/>
    <property type="match status" value="1"/>
</dbReference>
<sequence length="556" mass="60506">MVRLQYAALSQDRKSLVKLADDLISGNSPGELVFKIREIGHIASDILRLTRGQRDANVRAVKSKPDNKPKTNHKPAKPLEKEVENQAGATNPNNQIIAVDVSPSIFRTSDIRGIIGETIDTDAFYAIGLAIGAEMDSRGESLIAIGHDGRHSSQAFCKSLGKGLVESGRTVIDIGLIPTPLMYFATRTLNAQSGAIVTGGNNPANYNGLKIILGGDTVSDAEIHNLRMRIKERNFISGNGQISSYNLISEYIERVIGDTQLGHPLKIVMDCGNGSTSVVAPKLIRSLGCEVIGLFCEVDGGFPNHLPNTSNPENLQALVDKVMQSQADLGVAYDGDGGCFALVDSSGKIIWPDRQLMLFSADVLSREPGADIIFDVRCTRNLPNYIVKNGGRPVIGKSGHVSMEAKLKEIGAMLAGEMCGHFFFQERWYGFNDGIYASARMIEILSNASEKSAEVFANLPDSIHTLEMAIPVDEGENISILAKLIAFADFSDARITDIDGLRVDFIDGWGLVQAINEISPALIFRFEADNEKALAHIKEQFKELLRQVKPDIKLPF</sequence>
<evidence type="ECO:0000256" key="3">
    <source>
        <dbReference type="ARBA" id="ARBA00004699"/>
    </source>
</evidence>
<feature type="domain" description="Alpha-D-phosphohexomutase alpha/beta/alpha" evidence="11">
    <location>
        <begin position="105"/>
        <end position="233"/>
    </location>
</feature>
<evidence type="ECO:0000259" key="13">
    <source>
        <dbReference type="Pfam" id="PF02880"/>
    </source>
</evidence>
<evidence type="ECO:0000256" key="1">
    <source>
        <dbReference type="ARBA" id="ARBA00000586"/>
    </source>
</evidence>
<dbReference type="InterPro" id="IPR005846">
    <property type="entry name" value="A-D-PHexomutase_a/b/a-III"/>
</dbReference>
<dbReference type="Gene3D" id="3.40.120.10">
    <property type="entry name" value="Alpha-D-Glucose-1,6-Bisphosphate, subunit A, domain 3"/>
    <property type="match status" value="3"/>
</dbReference>
<feature type="region of interest" description="Disordered" evidence="10">
    <location>
        <begin position="59"/>
        <end position="79"/>
    </location>
</feature>
<comment type="cofactor">
    <cofactor evidence="2">
        <name>Mg(2+)</name>
        <dbReference type="ChEBI" id="CHEBI:18420"/>
    </cofactor>
</comment>
<evidence type="ECO:0000256" key="10">
    <source>
        <dbReference type="SAM" id="MobiDB-lite"/>
    </source>
</evidence>
<feature type="domain" description="Alpha-D-phosphohexomutase alpha/beta/alpha" evidence="12">
    <location>
        <begin position="250"/>
        <end position="347"/>
    </location>
</feature>
<dbReference type="Pfam" id="PF02878">
    <property type="entry name" value="PGM_PMM_I"/>
    <property type="match status" value="1"/>
</dbReference>
<dbReference type="AlphaFoldDB" id="A0A2W4QZN0"/>
<keyword evidence="8" id="KW-0460">Magnesium</keyword>
<evidence type="ECO:0000256" key="4">
    <source>
        <dbReference type="ARBA" id="ARBA00010231"/>
    </source>
</evidence>
<organism evidence="14 15">
    <name type="scientific">Candidatus Methylumidiphilus alinenensis</name>
    <dbReference type="NCBI Taxonomy" id="2202197"/>
    <lineage>
        <taxon>Bacteria</taxon>
        <taxon>Pseudomonadati</taxon>
        <taxon>Pseudomonadota</taxon>
        <taxon>Gammaproteobacteria</taxon>
        <taxon>Methylococcales</taxon>
        <taxon>Candidatus Methylumidiphilus</taxon>
    </lineage>
</organism>
<name>A0A2W4QZN0_9GAMM</name>
<dbReference type="InterPro" id="IPR005845">
    <property type="entry name" value="A-D-PHexomutase_a/b/a-II"/>
</dbReference>